<dbReference type="SUPFAM" id="SSF56024">
    <property type="entry name" value="Phospholipase D/nuclease"/>
    <property type="match status" value="1"/>
</dbReference>
<gene>
    <name evidence="1" type="ORF">WDU99_12060</name>
</gene>
<protein>
    <submittedName>
        <fullName evidence="1">Phospholipase D family protein</fullName>
    </submittedName>
</protein>
<organism evidence="1 2">
    <name type="scientific">Microbacterium bandirmense</name>
    <dbReference type="NCBI Taxonomy" id="3122050"/>
    <lineage>
        <taxon>Bacteria</taxon>
        <taxon>Bacillati</taxon>
        <taxon>Actinomycetota</taxon>
        <taxon>Actinomycetes</taxon>
        <taxon>Micrococcales</taxon>
        <taxon>Microbacteriaceae</taxon>
        <taxon>Microbacterium</taxon>
    </lineage>
</organism>
<dbReference type="Gene3D" id="3.30.870.10">
    <property type="entry name" value="Endonuclease Chain A"/>
    <property type="match status" value="1"/>
</dbReference>
<accession>A0ABU8LD04</accession>
<evidence type="ECO:0000313" key="1">
    <source>
        <dbReference type="EMBL" id="MEJ1089048.1"/>
    </source>
</evidence>
<dbReference type="EMBL" id="JBBDGM010000010">
    <property type="protein sequence ID" value="MEJ1089048.1"/>
    <property type="molecule type" value="Genomic_DNA"/>
</dbReference>
<keyword evidence="2" id="KW-1185">Reference proteome</keyword>
<dbReference type="CDD" id="cd09176">
    <property type="entry name" value="PLDc_unchar6"/>
    <property type="match status" value="1"/>
</dbReference>
<reference evidence="1 2" key="1">
    <citation type="submission" date="2024-02" db="EMBL/GenBank/DDBJ databases">
        <authorList>
            <person name="Saticioglu I.B."/>
        </authorList>
    </citation>
    <scope>NUCLEOTIDE SEQUENCE [LARGE SCALE GENOMIC DNA]</scope>
    <source>
        <strain evidence="1 2">Mu-80</strain>
    </source>
</reference>
<name>A0ABU8LD04_9MICO</name>
<proteinExistence type="predicted"/>
<dbReference type="InterPro" id="IPR059166">
    <property type="entry name" value="PLD-like_cat"/>
</dbReference>
<comment type="caution">
    <text evidence="1">The sequence shown here is derived from an EMBL/GenBank/DDBJ whole genome shotgun (WGS) entry which is preliminary data.</text>
</comment>
<sequence>MGVLSAVRQAVDRVDVFAQSGYISLGASSDLVTVLEPMIHPVTTRRGLFHPKAWFLEFANGDERRYRFVCSSRNLTTDRTWDAVVSLDGTPGDQPRPVNDGMVQLLGWLADEGRSTPRLADPRGIRIRSLADAWRTIEWEHPDHVRRLNVHVLGVGSNSLPQLEGTRALVVSPFVTGDGLARVRARRGGETTLVSRPDQLEKLAPAILHETRIRVLDDFVDQALADADTDADTPDEPRSADLTGLHAKIVVHDRAGGGSTMLIGSANATTPAWTTNVEVMVEVQGPTKQFGVGTISEALAPLLDDFVTDGGVAETADEVAERELDDALRRIAQTRVSMRVMRDDPYAVEVWAEEEMRVPKGFIPSWRLLTQREFVTSTIPAADQPHTLGSMGLEQVTPFVVVSLSDAVGRRQQTIVIAEVYDDVPGRADAIVASHLTEPGAFARFVRLLLFPQDATALSEPGSVFTSFHSAFGAGVAEDGSGLMELLVRAAATNHQGLTEIERVLRHFSPEESAQALPEGFASVWESVIASVQKGEQT</sequence>
<dbReference type="Proteomes" id="UP001371224">
    <property type="component" value="Unassembled WGS sequence"/>
</dbReference>
<evidence type="ECO:0000313" key="2">
    <source>
        <dbReference type="Proteomes" id="UP001371224"/>
    </source>
</evidence>